<gene>
    <name evidence="2" type="ORF">SAMN04488524_2534</name>
</gene>
<evidence type="ECO:0000256" key="1">
    <source>
        <dbReference type="SAM" id="SignalP"/>
    </source>
</evidence>
<accession>A0A1W2BPP2</accession>
<dbReference type="RefSeq" id="WP_084239036.1">
    <property type="nucleotide sequence ID" value="NZ_FWXT01000001.1"/>
</dbReference>
<feature type="signal peptide" evidence="1">
    <location>
        <begin position="1"/>
        <end position="28"/>
    </location>
</feature>
<evidence type="ECO:0000313" key="3">
    <source>
        <dbReference type="Proteomes" id="UP000192756"/>
    </source>
</evidence>
<sequence>MKNIKKKWIKIIAILAIFHCATILTGNAQETRVSIPIPPSPTAAGLGAYAETPVSTYTGVPSINIPLYEIDAKGFKLPISLAYQATGVRVEDEASWVGLGWSLFAGGVITRSVKGLDDIPVESSSGTGHIGYPDVKLPSVGEDNVYPGGNNTQDEVLANSILSKQYDPEPDVFYFNFLGNSGKFIFKPRESVSQPLEVQLISQQKMQIDVSLNIQTNSYEWVITTVDGNRFFFSTPEKTKSYTQTLPALDWNSDPMQQYPQLHTSAWYLKQIITNKGEIIDFQYTDPSPNGSRRAILKSEMYAKYLYTEDLFPGVQCESDPACSSSTHFYTNSLMINYDVYLKEIRYKHVSIEFSTASREDIAPYNDLYVTNTQPQKLTRMTINRVINGQKELFKFFDFQTDYFESGTNRGTLSKRLRLKSVTEKTASESKPPYVFDYNEFNNYSIADKDSRSKDHWGFYNGKDNTNILTMGVAKPTTIPRIRVVNPLSGAVDYVNGANRECDANYLKIGSLSKITFPTGGSENFDYEPNDYLEPELAKIPHVVSFFRYGEHVPNPPGPEMPSYTLNLSQTTLIEFLVAASVSSPACNLETMDRTVASIINTSTNVPIHITLNFGCNKNDRTNYITELPAGTYNVVVYATPYFTTEGTLKWEEITGSYTLSKVGGGMRIKRIRKLDGITQKEAITNYKYTTSDGTASSGKLMSPLVYDYNWYNVLNVTCQILGGSYRDDQKCYYNYSESAPYIPLSNSANGSAVGYSEVSVELTDGISMSGGKTVYHYLNEPDVFFSRYLPTRPDLSNGLMSRKEEFLKNSQGAYVKIRELEIGYQREDSSRVRLVGMKVLMPQGYPWYLNYSDTFKFYSTYSDWWHKKTEKLTNLPYGEGAVTSVNIENTDFFYENPEHKLLTKTVLTNSDGSNTITKYLRPADYLNANNAVLDEMRSFAHMHDRVIEEIVEIEKGGQQKTKTAAFTEYDYGDLSMVPRSTHALKNAESKSGFVNSLSNGMPNDSDYSLTATYRYDPWSGNVTEIEEEGNSYTTILWGYGNLYPIAKIENARRVDVEAVISGMDLGAFGEGYHSDSEVNSFLAPLRTSAALKHAFITTYTYKPLVGITSAMDTKGMKVYYEYDSFGRLRFEKDQNGNIIKSYDYHYKL</sequence>
<protein>
    <recommendedName>
        <fullName evidence="4">YD repeat-containing protein</fullName>
    </recommendedName>
</protein>
<dbReference type="STRING" id="151894.SAMN04488524_2534"/>
<dbReference type="Proteomes" id="UP000192756">
    <property type="component" value="Unassembled WGS sequence"/>
</dbReference>
<dbReference type="AlphaFoldDB" id="A0A1W2BPP2"/>
<proteinExistence type="predicted"/>
<feature type="chain" id="PRO_5013071558" description="YD repeat-containing protein" evidence="1">
    <location>
        <begin position="29"/>
        <end position="1149"/>
    </location>
</feature>
<reference evidence="3" key="1">
    <citation type="submission" date="2017-04" db="EMBL/GenBank/DDBJ databases">
        <authorList>
            <person name="Varghese N."/>
            <person name="Submissions S."/>
        </authorList>
    </citation>
    <scope>NUCLEOTIDE SEQUENCE [LARGE SCALE GENOMIC DNA]</scope>
    <source>
        <strain evidence="3">DSM 12126</strain>
    </source>
</reference>
<keyword evidence="3" id="KW-1185">Reference proteome</keyword>
<dbReference type="EMBL" id="FWXT01000001">
    <property type="protein sequence ID" value="SMC74821.1"/>
    <property type="molecule type" value="Genomic_DNA"/>
</dbReference>
<evidence type="ECO:0008006" key="4">
    <source>
        <dbReference type="Google" id="ProtNLM"/>
    </source>
</evidence>
<dbReference type="OrthoDB" id="903892at2"/>
<organism evidence="2 3">
    <name type="scientific">Pedobacter africanus</name>
    <dbReference type="NCBI Taxonomy" id="151894"/>
    <lineage>
        <taxon>Bacteria</taxon>
        <taxon>Pseudomonadati</taxon>
        <taxon>Bacteroidota</taxon>
        <taxon>Sphingobacteriia</taxon>
        <taxon>Sphingobacteriales</taxon>
        <taxon>Sphingobacteriaceae</taxon>
        <taxon>Pedobacter</taxon>
    </lineage>
</organism>
<evidence type="ECO:0000313" key="2">
    <source>
        <dbReference type="EMBL" id="SMC74821.1"/>
    </source>
</evidence>
<keyword evidence="1" id="KW-0732">Signal</keyword>
<name>A0A1W2BPP2_9SPHI</name>